<dbReference type="PANTHER" id="PTHR11481:SF64">
    <property type="entry name" value="FC RECEPTOR-LIKE PROTEIN 4"/>
    <property type="match status" value="1"/>
</dbReference>
<dbReference type="GO" id="GO:0004888">
    <property type="term" value="F:transmembrane signaling receptor activity"/>
    <property type="evidence" value="ECO:0007669"/>
    <property type="project" value="TreeGrafter"/>
</dbReference>
<dbReference type="GO" id="GO:0007166">
    <property type="term" value="P:cell surface receptor signaling pathway"/>
    <property type="evidence" value="ECO:0007669"/>
    <property type="project" value="TreeGrafter"/>
</dbReference>
<name>A0A411DAV5_PLEAT</name>
<feature type="domain" description="Ig-like" evidence="3">
    <location>
        <begin position="105"/>
        <end position="212"/>
    </location>
</feature>
<evidence type="ECO:0000259" key="3">
    <source>
        <dbReference type="PROSITE" id="PS50835"/>
    </source>
</evidence>
<dbReference type="InterPro" id="IPR003598">
    <property type="entry name" value="Ig_sub2"/>
</dbReference>
<dbReference type="Gene3D" id="2.60.40.10">
    <property type="entry name" value="Immunoglobulins"/>
    <property type="match status" value="2"/>
</dbReference>
<keyword evidence="1" id="KW-0732">Signal</keyword>
<dbReference type="EMBL" id="MG687271">
    <property type="protein sequence ID" value="QAY82328.1"/>
    <property type="molecule type" value="mRNA"/>
</dbReference>
<feature type="domain" description="Ig-like" evidence="3">
    <location>
        <begin position="37"/>
        <end position="99"/>
    </location>
</feature>
<keyword evidence="4" id="KW-0675">Receptor</keyword>
<accession>A0A411DAV5</accession>
<keyword evidence="2" id="KW-1015">Disulfide bond</keyword>
<dbReference type="AlphaFoldDB" id="A0A411DAV5"/>
<dbReference type="PANTHER" id="PTHR11481">
    <property type="entry name" value="IMMUNOGLOBULIN FC RECEPTOR"/>
    <property type="match status" value="1"/>
</dbReference>
<dbReference type="SMART" id="SM00408">
    <property type="entry name" value="IGc2"/>
    <property type="match status" value="2"/>
</dbReference>
<evidence type="ECO:0000256" key="2">
    <source>
        <dbReference type="ARBA" id="ARBA00023157"/>
    </source>
</evidence>
<dbReference type="InterPro" id="IPR036179">
    <property type="entry name" value="Ig-like_dom_sf"/>
</dbReference>
<evidence type="ECO:0000313" key="4">
    <source>
        <dbReference type="EMBL" id="QAY82328.1"/>
    </source>
</evidence>
<protein>
    <submittedName>
        <fullName evidence="4">Fc gamma receptor-like protein</fullName>
    </submittedName>
</protein>
<proteinExistence type="evidence at transcript level"/>
<dbReference type="SUPFAM" id="SSF48726">
    <property type="entry name" value="Immunoglobulin"/>
    <property type="match status" value="2"/>
</dbReference>
<dbReference type="GO" id="GO:0006955">
    <property type="term" value="P:immune response"/>
    <property type="evidence" value="ECO:0007669"/>
    <property type="project" value="TreeGrafter"/>
</dbReference>
<dbReference type="Pfam" id="PF13895">
    <property type="entry name" value="Ig_2"/>
    <property type="match status" value="1"/>
</dbReference>
<organism evidence="4">
    <name type="scientific">Plecoglossus altivelis</name>
    <name type="common">Ayu sweetfish</name>
    <name type="synonym">Salmo altivelis</name>
    <dbReference type="NCBI Taxonomy" id="61084"/>
    <lineage>
        <taxon>Eukaryota</taxon>
        <taxon>Metazoa</taxon>
        <taxon>Chordata</taxon>
        <taxon>Craniata</taxon>
        <taxon>Vertebrata</taxon>
        <taxon>Euteleostomi</taxon>
        <taxon>Actinopterygii</taxon>
        <taxon>Neopterygii</taxon>
        <taxon>Teleostei</taxon>
        <taxon>Stomiati</taxon>
        <taxon>Osmeriformes</taxon>
        <taxon>Plecoglossus</taxon>
    </lineage>
</organism>
<dbReference type="InterPro" id="IPR050488">
    <property type="entry name" value="Ig_Fc_receptor"/>
</dbReference>
<dbReference type="InterPro" id="IPR013783">
    <property type="entry name" value="Ig-like_fold"/>
</dbReference>
<dbReference type="SMART" id="SM00409">
    <property type="entry name" value="IG"/>
    <property type="match status" value="2"/>
</dbReference>
<reference evidence="4" key="1">
    <citation type="submission" date="2017-12" db="EMBL/GenBank/DDBJ databases">
        <title>FcrRL protects ayu in a IgM-dependent way.</title>
        <authorList>
            <person name="Chen K."/>
            <person name="Shi Y."/>
            <person name="Chen J."/>
        </authorList>
    </citation>
    <scope>NUCLEOTIDE SEQUENCE</scope>
</reference>
<sequence length="302" mass="34143">MFTVCCDGRTEPRMKPCLILAFIAALQHWEVHSDLLAEVQIVTGAPRIFSGEKVVLRCVVDQDFYPDIRWFRGPELLYEAQELTLWEAKLDQAGSYYCQGFMKIPSTTLYTNNSQPFHLDVDGGWVILEAPPPLVLVGDDLEVKCRLRGNQVPKHVILYRDGQEVLKREGPDAVALNLTNLTLQDTGSYHCRATWDTRGRSRAAESQPTRITVQEVLTEPTLQVNPNIPGFPPRKMQLVCQVEYNAHPPTPPLVHLFYWNGAIMRPATTENSIFVPTQPGDYSCRAKVPLLNIEKRSEITTV</sequence>
<dbReference type="InterPro" id="IPR007110">
    <property type="entry name" value="Ig-like_dom"/>
</dbReference>
<evidence type="ECO:0000256" key="1">
    <source>
        <dbReference type="ARBA" id="ARBA00022729"/>
    </source>
</evidence>
<dbReference type="InterPro" id="IPR003599">
    <property type="entry name" value="Ig_sub"/>
</dbReference>
<dbReference type="GO" id="GO:0009897">
    <property type="term" value="C:external side of plasma membrane"/>
    <property type="evidence" value="ECO:0007669"/>
    <property type="project" value="TreeGrafter"/>
</dbReference>
<dbReference type="PROSITE" id="PS50835">
    <property type="entry name" value="IG_LIKE"/>
    <property type="match status" value="2"/>
</dbReference>